<reference evidence="1 2" key="1">
    <citation type="submission" date="2022-06" db="EMBL/GenBank/DDBJ databases">
        <title>Haloarcula sp. a new haloarchaeum isolate from saline soil.</title>
        <authorList>
            <person name="Strakova D."/>
            <person name="Galisteo C."/>
            <person name="Sanchez-Porro C."/>
            <person name="Ventosa A."/>
        </authorList>
    </citation>
    <scope>NUCLEOTIDE SEQUENCE [LARGE SCALE GENOMIC DNA]</scope>
    <source>
        <strain evidence="1 2">JCM 15760</strain>
    </source>
</reference>
<evidence type="ECO:0000313" key="2">
    <source>
        <dbReference type="Proteomes" id="UP001248536"/>
    </source>
</evidence>
<sequence>MPRPSTRPHNPFRECKKCDEPVIKTGDEEFECVECGWQPAEDSLLS</sequence>
<accession>A0ABU2F408</accession>
<dbReference type="EMBL" id="JAMQCP010000002">
    <property type="protein sequence ID" value="MDS0254801.1"/>
    <property type="molecule type" value="Genomic_DNA"/>
</dbReference>
<evidence type="ECO:0008006" key="3">
    <source>
        <dbReference type="Google" id="ProtNLM"/>
    </source>
</evidence>
<name>A0ABU2F408_HALAR</name>
<comment type="caution">
    <text evidence="1">The sequence shown here is derived from an EMBL/GenBank/DDBJ whole genome shotgun (WGS) entry which is preliminary data.</text>
</comment>
<dbReference type="Proteomes" id="UP001248536">
    <property type="component" value="Unassembled WGS sequence"/>
</dbReference>
<evidence type="ECO:0000313" key="1">
    <source>
        <dbReference type="EMBL" id="MDS0254801.1"/>
    </source>
</evidence>
<protein>
    <recommendedName>
        <fullName evidence="3">Viral late gene transcription factor 3 zinc ribbon domain-containing protein</fullName>
    </recommendedName>
</protein>
<keyword evidence="2" id="KW-1185">Reference proteome</keyword>
<proteinExistence type="predicted"/>
<dbReference type="RefSeq" id="WP_167321082.1">
    <property type="nucleotide sequence ID" value="NZ_BAABDY010000004.1"/>
</dbReference>
<organism evidence="1 2">
    <name type="scientific">Haloarcula argentinensis</name>
    <dbReference type="NCBI Taxonomy" id="43776"/>
    <lineage>
        <taxon>Archaea</taxon>
        <taxon>Methanobacteriati</taxon>
        <taxon>Methanobacteriota</taxon>
        <taxon>Stenosarchaea group</taxon>
        <taxon>Halobacteria</taxon>
        <taxon>Halobacteriales</taxon>
        <taxon>Haloarculaceae</taxon>
        <taxon>Haloarcula</taxon>
    </lineage>
</organism>
<gene>
    <name evidence="1" type="ORF">NC662_13890</name>
</gene>